<dbReference type="GO" id="GO:0019216">
    <property type="term" value="P:regulation of lipid metabolic process"/>
    <property type="evidence" value="ECO:0007669"/>
    <property type="project" value="TreeGrafter"/>
</dbReference>
<proteinExistence type="inferred from homology"/>
<evidence type="ECO:0000256" key="1">
    <source>
        <dbReference type="ARBA" id="ARBA00007584"/>
    </source>
</evidence>
<dbReference type="Proteomes" id="UP000812966">
    <property type="component" value="Unassembled WGS sequence"/>
</dbReference>
<dbReference type="InterPro" id="IPR010754">
    <property type="entry name" value="OPA3-like"/>
</dbReference>
<reference evidence="4" key="1">
    <citation type="submission" date="2020-04" db="EMBL/GenBank/DDBJ databases">
        <title>Analysis of mating type loci in Filobasidium floriforme.</title>
        <authorList>
            <person name="Nowrousian M."/>
        </authorList>
    </citation>
    <scope>NUCLEOTIDE SEQUENCE</scope>
    <source>
        <strain evidence="4">CBS 6242</strain>
    </source>
</reference>
<accession>A0A8K0NS18</accession>
<keyword evidence="2 3" id="KW-0175">Coiled coil</keyword>
<evidence type="ECO:0000256" key="2">
    <source>
        <dbReference type="ARBA" id="ARBA00023054"/>
    </source>
</evidence>
<organism evidence="4 5">
    <name type="scientific">Filobasidium floriforme</name>
    <dbReference type="NCBI Taxonomy" id="5210"/>
    <lineage>
        <taxon>Eukaryota</taxon>
        <taxon>Fungi</taxon>
        <taxon>Dikarya</taxon>
        <taxon>Basidiomycota</taxon>
        <taxon>Agaricomycotina</taxon>
        <taxon>Tremellomycetes</taxon>
        <taxon>Filobasidiales</taxon>
        <taxon>Filobasidiaceae</taxon>
        <taxon>Filobasidium</taxon>
    </lineage>
</organism>
<dbReference type="EMBL" id="JABELV010000103">
    <property type="protein sequence ID" value="KAG7530951.1"/>
    <property type="molecule type" value="Genomic_DNA"/>
</dbReference>
<keyword evidence="5" id="KW-1185">Reference proteome</keyword>
<feature type="coiled-coil region" evidence="3">
    <location>
        <begin position="106"/>
        <end position="158"/>
    </location>
</feature>
<evidence type="ECO:0000313" key="5">
    <source>
        <dbReference type="Proteomes" id="UP000812966"/>
    </source>
</evidence>
<dbReference type="Pfam" id="PF07047">
    <property type="entry name" value="OPA3"/>
    <property type="match status" value="1"/>
</dbReference>
<evidence type="ECO:0008006" key="6">
    <source>
        <dbReference type="Google" id="ProtNLM"/>
    </source>
</evidence>
<gene>
    <name evidence="4" type="ORF">FFLO_04679</name>
</gene>
<dbReference type="PANTHER" id="PTHR12499:SF0">
    <property type="entry name" value="OPTIC ATROPHY 3 PROTEIN"/>
    <property type="match status" value="1"/>
</dbReference>
<dbReference type="GO" id="GO:0005739">
    <property type="term" value="C:mitochondrion"/>
    <property type="evidence" value="ECO:0007669"/>
    <property type="project" value="TreeGrafter"/>
</dbReference>
<dbReference type="AlphaFoldDB" id="A0A8K0NS18"/>
<comment type="caution">
    <text evidence="4">The sequence shown here is derived from an EMBL/GenBank/DDBJ whole genome shotgun (WGS) entry which is preliminary data.</text>
</comment>
<sequence length="236" mass="26274">MATVKLASLAIRTAAKPVASWLKSQATQHERFRTFCINWAQRMHRMEARMRLGLYNAPLGDIKPLNETRAIQNGANNLAEVFLFGVAATLILGETYRGSRKVANRRDTVDDKLDDLREDIERLQKRWQEEEIELERRANEAEKRNAELQSIIQAVVDAGTWNGWLAGHLTVGSGDGVDNGNSSKQSITRTLPVLDLTAWETTPKAPATNNLLSLESQHVIASDLNSKPQSETTSIA</sequence>
<name>A0A8K0NS18_9TREE</name>
<dbReference type="PANTHER" id="PTHR12499">
    <property type="entry name" value="OPTIC ATROPHY 3 PROTEIN OPA3"/>
    <property type="match status" value="1"/>
</dbReference>
<protein>
    <recommendedName>
        <fullName evidence="6">OPA3-like protein</fullName>
    </recommendedName>
</protein>
<comment type="similarity">
    <text evidence="1">Belongs to the OPA3 family.</text>
</comment>
<evidence type="ECO:0000256" key="3">
    <source>
        <dbReference type="SAM" id="Coils"/>
    </source>
</evidence>
<evidence type="ECO:0000313" key="4">
    <source>
        <dbReference type="EMBL" id="KAG7530951.1"/>
    </source>
</evidence>